<reference evidence="10" key="2">
    <citation type="submission" date="2020-05" db="UniProtKB">
        <authorList>
            <consortium name="EnsemblMetazoa"/>
        </authorList>
    </citation>
    <scope>IDENTIFICATION</scope>
</reference>
<comment type="function">
    <text evidence="5">Component of the exocyst complex involved in the docking of exocytic vesicles with fusion sites on the plasma membrane.</text>
</comment>
<evidence type="ECO:0000256" key="3">
    <source>
        <dbReference type="ARBA" id="ARBA00022483"/>
    </source>
</evidence>
<dbReference type="InterPro" id="IPR007191">
    <property type="entry name" value="Sec8_exocyst_N"/>
</dbReference>
<dbReference type="Proteomes" id="UP000030765">
    <property type="component" value="Unassembled WGS sequence"/>
</dbReference>
<dbReference type="GO" id="GO:0006893">
    <property type="term" value="P:Golgi to plasma membrane transport"/>
    <property type="evidence" value="ECO:0007669"/>
    <property type="project" value="TreeGrafter"/>
</dbReference>
<sequence length="1092" mass="122492">MDSPPMKPPRGVKYTKETSGCGLLVSVIKTLDASETNEQREREKLKIEREFRKTDTRLNELVSRSDGDLTKVMQLFGKVSTEITASRERIHVVKENLQSCKQLLRCRREELKKLYTDAIQHKYVLEMLDQITEIRKVPSQLSAFMAKKHYLHATKLLVASIETTDGRLRGVEGLNDLRQDFQNRRQQLYSKLLEELNKHLYVSSTADVLQNFQRQASGRNSQYAAGGASPFQRNVLRRSAERVEANTKARKALFEISKNGFLDVDQSEIIEDTELLDPDVNSSYFLSIIVECFALLQKVPESIESIKVQMQSELLAIVTKSTQHINSLEYQQQQQQSHQQTTTTIGTSSTPSSSSAVVCNGTPGGGGAAATGESNQPTQPVPMLELLELVFKQFKLIANAHQQALRNYGNVIQRYNIPQVKPYDIIEYWGQAQAVLKLVLTDYLDIQNDSGDETLLMRGQFPEQSTNVNAFFSRRKTPGKKLLFRFEKSSHTAEAGGSTGDIEAGGQQQTKEHRRNLSNVSNSTPKEESLLLLNSSAASGTSGHLLNSSFHQQQQQQQQPGHYFGGRDGAAAAAAERRKRERALVCPADASLVRKIYLPLMGYIQEIEGFMKCKSGQPCSLNTFLANYVKDGYLARGHNRNLQLTIESLSKAQDAWRTIISPEEMKRLGLSRPLLQNTLIVENRIAETKKLIQDLPTYSDELLKMVCSLLKTYRETCQAAYRGIVQPETEDKRIYSVAWLKDDDITRFLKSLPNWTDLKSSNARLRQLQQKRLIKAEPSEEESPTQVQQRNVREAEMLTSNLGEGGISQQEILSDVGVLKELAILQESMEWFAGRINDFAQELKKPIVNGMVAASPVTTPGSPAPAGTASIVNSPVIVKDGMIKVLINLALEFEELANTCLLVLHLEVRVQCFHYLRASPSDRYKSNNPNKNDSLEPDAKVLKLTKVLSDMDEALSSTLHPRKTKYVFEGLAHLAARILIMAANSMEYIDHSGVQRMCRNALALQQTLSSITASREVALDYARSFYEMFYLDPEEILTSIVEKGAQFTEMQYLNALQLIFRNRGIVDPAVVGTYQQKLSDLLGTKPPLGVTV</sequence>
<evidence type="ECO:0000259" key="8">
    <source>
        <dbReference type="Pfam" id="PF20652"/>
    </source>
</evidence>
<dbReference type="STRING" id="74873.A0A084VG60"/>
<keyword evidence="2 5" id="KW-0813">Transport</keyword>
<dbReference type="GO" id="GO:0090522">
    <property type="term" value="P:vesicle tethering involved in exocytosis"/>
    <property type="evidence" value="ECO:0007669"/>
    <property type="project" value="UniProtKB-UniRule"/>
</dbReference>
<dbReference type="AlphaFoldDB" id="A0A084VG60"/>
<dbReference type="GO" id="GO:0006904">
    <property type="term" value="P:vesicle docking involved in exocytosis"/>
    <property type="evidence" value="ECO:0007669"/>
    <property type="project" value="InterPro"/>
</dbReference>
<evidence type="ECO:0000256" key="5">
    <source>
        <dbReference type="RuleBase" id="RU367079"/>
    </source>
</evidence>
<proteinExistence type="inferred from homology"/>
<keyword evidence="11" id="KW-1185">Reference proteome</keyword>
<dbReference type="EnsemblMetazoa" id="ASIC004130-RA">
    <property type="protein sequence ID" value="ASIC004130-PA"/>
    <property type="gene ID" value="ASIC004130"/>
</dbReference>
<dbReference type="OrthoDB" id="272977at2759"/>
<feature type="compositionally biased region" description="Polar residues" evidence="6">
    <location>
        <begin position="542"/>
        <end position="551"/>
    </location>
</feature>
<dbReference type="OMA" id="HMEVRCR"/>
<dbReference type="Pfam" id="PF20652">
    <property type="entry name" value="Sec8_C"/>
    <property type="match status" value="1"/>
</dbReference>
<feature type="region of interest" description="Disordered" evidence="6">
    <location>
        <begin position="329"/>
        <end position="377"/>
    </location>
</feature>
<dbReference type="Pfam" id="PF04048">
    <property type="entry name" value="Sec8_N"/>
    <property type="match status" value="1"/>
</dbReference>
<evidence type="ECO:0000313" key="11">
    <source>
        <dbReference type="Proteomes" id="UP000030765"/>
    </source>
</evidence>
<feature type="compositionally biased region" description="Low complexity" evidence="6">
    <location>
        <begin position="331"/>
        <end position="355"/>
    </location>
</feature>
<evidence type="ECO:0000259" key="7">
    <source>
        <dbReference type="Pfam" id="PF04048"/>
    </source>
</evidence>
<name>A0A084VG60_ANOSI</name>
<feature type="region of interest" description="Disordered" evidence="6">
    <location>
        <begin position="488"/>
        <end position="525"/>
    </location>
</feature>
<dbReference type="GO" id="GO:0032584">
    <property type="term" value="C:growth cone membrane"/>
    <property type="evidence" value="ECO:0007669"/>
    <property type="project" value="TreeGrafter"/>
</dbReference>
<dbReference type="GO" id="GO:0007268">
    <property type="term" value="P:chemical synaptic transmission"/>
    <property type="evidence" value="ECO:0007669"/>
    <property type="project" value="TreeGrafter"/>
</dbReference>
<reference evidence="9 11" key="1">
    <citation type="journal article" date="2014" name="BMC Genomics">
        <title>Genome sequence of Anopheles sinensis provides insight into genetics basis of mosquito competence for malaria parasites.</title>
        <authorList>
            <person name="Zhou D."/>
            <person name="Zhang D."/>
            <person name="Ding G."/>
            <person name="Shi L."/>
            <person name="Hou Q."/>
            <person name="Ye Y."/>
            <person name="Xu Y."/>
            <person name="Zhou H."/>
            <person name="Xiong C."/>
            <person name="Li S."/>
            <person name="Yu J."/>
            <person name="Hong S."/>
            <person name="Yu X."/>
            <person name="Zou P."/>
            <person name="Chen C."/>
            <person name="Chang X."/>
            <person name="Wang W."/>
            <person name="Lv Y."/>
            <person name="Sun Y."/>
            <person name="Ma L."/>
            <person name="Shen B."/>
            <person name="Zhu C."/>
        </authorList>
    </citation>
    <scope>NUCLEOTIDE SEQUENCE [LARGE SCALE GENOMIC DNA]</scope>
</reference>
<feature type="domain" description="Exocyst complex component Sec8 middle helical bundle" evidence="8">
    <location>
        <begin position="279"/>
        <end position="493"/>
    </location>
</feature>
<dbReference type="VEuPathDB" id="VectorBase:ASIS004239"/>
<feature type="domain" description="Exocyst complex component Sec8 N-terminal" evidence="7">
    <location>
        <begin position="52"/>
        <end position="142"/>
    </location>
</feature>
<comment type="similarity">
    <text evidence="1 5">Belongs to the SEC8 family.</text>
</comment>
<dbReference type="EMBL" id="ATLV01012670">
    <property type="status" value="NOT_ANNOTATED_CDS"/>
    <property type="molecule type" value="Genomic_DNA"/>
</dbReference>
<dbReference type="GO" id="GO:0006612">
    <property type="term" value="P:protein targeting to membrane"/>
    <property type="evidence" value="ECO:0007669"/>
    <property type="project" value="UniProtKB-UniRule"/>
</dbReference>
<organism evidence="9">
    <name type="scientific">Anopheles sinensis</name>
    <name type="common">Mosquito</name>
    <dbReference type="NCBI Taxonomy" id="74873"/>
    <lineage>
        <taxon>Eukaryota</taxon>
        <taxon>Metazoa</taxon>
        <taxon>Ecdysozoa</taxon>
        <taxon>Arthropoda</taxon>
        <taxon>Hexapoda</taxon>
        <taxon>Insecta</taxon>
        <taxon>Pterygota</taxon>
        <taxon>Neoptera</taxon>
        <taxon>Endopterygota</taxon>
        <taxon>Diptera</taxon>
        <taxon>Nematocera</taxon>
        <taxon>Culicoidea</taxon>
        <taxon>Culicidae</taxon>
        <taxon>Anophelinae</taxon>
        <taxon>Anopheles</taxon>
    </lineage>
</organism>
<evidence type="ECO:0000256" key="4">
    <source>
        <dbReference type="ARBA" id="ARBA00022927"/>
    </source>
</evidence>
<dbReference type="PANTHER" id="PTHR14146:SF0">
    <property type="entry name" value="EXOCYST COMPLEX COMPONENT 4"/>
    <property type="match status" value="1"/>
</dbReference>
<evidence type="ECO:0000256" key="1">
    <source>
        <dbReference type="ARBA" id="ARBA00010470"/>
    </source>
</evidence>
<dbReference type="PANTHER" id="PTHR14146">
    <property type="entry name" value="EXOCYST COMPLEX COMPONENT 4"/>
    <property type="match status" value="1"/>
</dbReference>
<gene>
    <name evidence="9" type="ORF">ZHAS_00004130</name>
</gene>
<keyword evidence="3 5" id="KW-0268">Exocytosis</keyword>
<evidence type="ECO:0000313" key="9">
    <source>
        <dbReference type="EMBL" id="KFB36954.1"/>
    </source>
</evidence>
<dbReference type="GO" id="GO:0045202">
    <property type="term" value="C:synapse"/>
    <property type="evidence" value="ECO:0007669"/>
    <property type="project" value="TreeGrafter"/>
</dbReference>
<dbReference type="VEuPathDB" id="VectorBase:ASIC004130"/>
<dbReference type="GO" id="GO:0000145">
    <property type="term" value="C:exocyst"/>
    <property type="evidence" value="ECO:0007669"/>
    <property type="project" value="UniProtKB-UniRule"/>
</dbReference>
<protein>
    <recommendedName>
        <fullName evidence="5">Exocyst complex component Sec8</fullName>
    </recommendedName>
</protein>
<feature type="region of interest" description="Disordered" evidence="6">
    <location>
        <begin position="542"/>
        <end position="572"/>
    </location>
</feature>
<dbReference type="GO" id="GO:0015031">
    <property type="term" value="P:protein transport"/>
    <property type="evidence" value="ECO:0007669"/>
    <property type="project" value="UniProtKB-KW"/>
</dbReference>
<dbReference type="InterPro" id="IPR039682">
    <property type="entry name" value="Sec8/EXOC4"/>
</dbReference>
<evidence type="ECO:0000313" key="10">
    <source>
        <dbReference type="EnsemblMetazoa" id="ASIC004130-PA"/>
    </source>
</evidence>
<evidence type="ECO:0000256" key="6">
    <source>
        <dbReference type="SAM" id="MobiDB-lite"/>
    </source>
</evidence>
<keyword evidence="4 5" id="KW-0653">Protein transport</keyword>
<dbReference type="EMBL" id="KE524807">
    <property type="protein sequence ID" value="KFB36954.1"/>
    <property type="molecule type" value="Genomic_DNA"/>
</dbReference>
<accession>A0A084VG60</accession>
<evidence type="ECO:0000256" key="2">
    <source>
        <dbReference type="ARBA" id="ARBA00022448"/>
    </source>
</evidence>
<dbReference type="InterPro" id="IPR048630">
    <property type="entry name" value="Sec8_M"/>
</dbReference>